<proteinExistence type="predicted"/>
<feature type="region of interest" description="Disordered" evidence="1">
    <location>
        <begin position="2524"/>
        <end position="2559"/>
    </location>
</feature>
<feature type="region of interest" description="Disordered" evidence="1">
    <location>
        <begin position="1042"/>
        <end position="1120"/>
    </location>
</feature>
<feature type="compositionally biased region" description="Polar residues" evidence="1">
    <location>
        <begin position="835"/>
        <end position="852"/>
    </location>
</feature>
<feature type="region of interest" description="Disordered" evidence="1">
    <location>
        <begin position="3821"/>
        <end position="3857"/>
    </location>
</feature>
<feature type="compositionally biased region" description="Polar residues" evidence="1">
    <location>
        <begin position="3030"/>
        <end position="3045"/>
    </location>
</feature>
<feature type="compositionally biased region" description="Polar residues" evidence="1">
    <location>
        <begin position="904"/>
        <end position="922"/>
    </location>
</feature>
<dbReference type="Proteomes" id="UP000735302">
    <property type="component" value="Unassembled WGS sequence"/>
</dbReference>
<feature type="compositionally biased region" description="Polar residues" evidence="1">
    <location>
        <begin position="766"/>
        <end position="792"/>
    </location>
</feature>
<feature type="region of interest" description="Disordered" evidence="1">
    <location>
        <begin position="3147"/>
        <end position="3167"/>
    </location>
</feature>
<feature type="compositionally biased region" description="Polar residues" evidence="1">
    <location>
        <begin position="240"/>
        <end position="255"/>
    </location>
</feature>
<feature type="compositionally biased region" description="Polar residues" evidence="1">
    <location>
        <begin position="1095"/>
        <end position="1120"/>
    </location>
</feature>
<feature type="compositionally biased region" description="Polar residues" evidence="1">
    <location>
        <begin position="1865"/>
        <end position="1879"/>
    </location>
</feature>
<sequence length="4305" mass="459245">MSEKTVSIVEISADDSSVQKVELTEPLLNFLTTSPISGPSDYRDLPGAQWNCQLEWRSYAEFPRRAGSATRPGGVPLTAEERIRRNAERKQKQQARRELLRQRKERQKIWQRERYRQRAMLAHQISPQKETERSSVGGKGSSSNVIISSPLPKNPNSQRWNLITQQANESGKSDEQGKSNLSEEEFEVSTTSALDGPETQVCRRLDFDGIDSSAALASSLALPKHYQDEGKSVEAGKSPADSTTDELCTPASSSVPLPEKSVADSSTGKRKASHRGHIDWLYDSSSNEEFDEYVPVKHSRTSGRTIRPVERRLEKAVVDASMKKGKRTVRKKNILPAEHKQRVDENSGLVTNNDEEGESVPVKVTVHVSPDSEETKTDKVTSSSLVAPASNKVTKVKLKKSKKARKESTSAPDPADVPHLVGADKSKKSPKSSELSAKKNKSQTPKAAKAGRSKDKKYLSEVMSSCNATENVNSVKRTVVSLSIAAPVDTSTIQAGVAPVEDCHQPYPHFLQEHRQETQHHQQPPPAHQAQPLQSRGLQVFQNMLENYGDNFLGVGQPFGIPGLSNIQPQALTSAPQFSSGTRSTDLFEHSPFHAHLPPSSSLSQTPGLIQVNLQTPSPVSKEHLSMHQSLHECTQSSSVISPQQHFQQNQAEQSQMQQNCFPSMGPQQQVRMQGFQNLSQQHVGVQGPVNPLQQPVRMQNLQNLSQQPVSGQGFENLPAQAIRMQGPVDSFQQPLGLHGLNPSPHPDKMQGAQNPSLQPVRMQGLNPSPQSNRLQSPQNPSQQPVRMQGPQQPVAIQRPMNSLQQSVTKQRLSDPLEQPVRMQGPQQPVAIQRPMNSLQQSVTRQSLSDPLQQPVRMQGPQQPVAIQRHMNSLQQSVTRQSLSDPLQQPVRMQGPQQPVAIQRPTNSLQQSVTRQSLSDPLQQPVRMQGPQNPSQQPVGIPKPMNSLQQSVTRPSLSDPLQQPVRMQRPQNPQQALRMQRSHDPLQKPVRMQGAQNQSRQLDTMQRFQNLSSLPVSLQGYQNASQFAMRIQNILNRFQQPSRMQGTSGHQHRSSNQDSGQPRPPTKRKQSQNQQRQGQQKRLCPTQGGPDSYALSLQASSETANKSHSLSHPSLQDPVQATTTQLVARGTFEDGEGALHHREMCDPHKQVLKASQNQRIARQQSFQTDETTNQQFGAEMHKDTSSQLLDKVCCSPRRQSLTNIGSFAMSQPSSIVSTNISVTAPRAQANNNLYLIKTMTFSATQPSQAEASSILVKPSTHQTQVVASSQTGLPSRGPLPSHLSLPPPLLGPMLVSHKQLPVSSVAESLQNSVFNLKPGGREAAINQVSSTQAQLNQSLPAGMSLPIRMGLRPPEKSSMPQKSSTSITSCSGALSAQPLTSVSSAPKRSPLAAAASSRQDMKPAQTSLLHALDLGLTKSRSVLGPGQAASIGAAQKEQQRFISNRLTTCPNVVSKPASTASERLPLPRKNALDFPLTNAQIKKELLSADEYTHPSMQHSKNLELPQKSIKQQKEQFLEAGQRQVSSMSSYPSEPMNKSISSWAYSSAQNKSQHSMVSLPKSTVSTSVNSSNPLHIRIKKEHHDSLRNSNDLTPSVSTPVSASSQSLSSTSSSVLSKMNTVVSAAPLNKVKQEYRRSLCRALLTVPSYTLDSVIKTKPSTVPISSTHPLVNQLPRSAEDLSPNTQVKQQLHEKILSTGMSAATLPTPVASSTPSIASSSNPTSPSSSLNTNCNIEHTVVPRLPHQVRIKQEQYLASCERTTVSTCKEVSQTVPPAVTSAVHTQPSGSNNALSGKPINRNDIQSLLKANASTARPELQNPVRVKQEQFSVTRDKTASSNYAVTETRSHTSNIAVPGTESLSPPGFSHTGSISSSRPPSEKTTGLVHGSSLSQQSKHSAVPHLAEIKQEYCLSAAGHKTSASGGALWQTATIPANSAMSAATTTDVSASKKMASGLFPANSDSQEKKRLSRYKPQLSPLLTSKLNRFLSGWDKTASPTMSTSTALISSHTVSASISDISFEGSRGVDATLDKTGRPCIVKENQEDGETTNNDLIPSPPVVQVYSSDAANRGQILVGSLNFSAAETFVQAPTSYPSQHSNPSSSAVAIKKEIHEALEDRQRHASLVTDVHHTAIAAVSTSTAVCKSSSSLQTSPALQPHSLYSHPANVRLSQNLIRPTQEKRGKHHEDAQPPTNPCLTTPGGAVKGSFVLSKQDSTAATSTPVNTAIHPKAVNPISATAVSLAPSALIQIKKEKCLRQTVAASPSLSTKAPASVVMASTNTSLPSVMVAEFSSSSVTVSTMPAFAVGSSGKSLNTTTVPSTKTIATARVPQMSHSPLFSKSGQEQSKSNYLEQIQSQTTTLKQSIEDPLESQFSDHVCDYAQPEMTLATNSSSSVPSPSSGDDYELGQGDRSLLTAWPDQQEAAPNSGLSSSSLHQVNTESIPQDALPACRGSTSPGRFHARQDLPLHIRIKIEHVMNDEEDQEDTQDNEESMLESCHPSPDSQQVSWRVKKFSVGPTLFDLPDKALQKRAVRKSSPKKHVSKQEQTASEEEIGPSAPDIQSEKDVSEKLHLLSEKDVPHKPSVAHCKDISTKSTAPSEKDIANAITPSATTLKVVTSSFRAASQKHFATTSGVTLQKDVTITSSASFHKGAFATSGVNSQKDVLSDSGIAGQSSVHNKPSCVSKKDIHCESQTAPGRDVSSKSSPLPASHAPTTNVSVQNYVHREPEAIPEDLSVKQTTVLDKGDSSNLITTLHKNPLSLKQVSADAHARLVKSNSCAPSKLVSSPPKHVATASPGHSPSSVNAPAAQPVRTTAYTVILKPLYVITAPACSAPAEVTKATSAVPTTSNSVPLQPLVACMANSTLPAGHAPGGKAGLIDNSKAREAGTSAVDLNSDYKGREINMDRAKPKECSTPAIRSSSNATSNNQSQFCISNSAIKPLDLSAGGQIVADANAKNDSSISADTVSAAMSTTSSACVNEGSGGGLKFQSDLPAAASAIASANAVGHEKTVESNCRPDRALTAVPVKTGEASEKTGNGPKQGSRPQTSGSLTVVAEASITPSNVGIAVVKTDVDASVTAADTVASNNSSSTDHVSVSPLAKSVETLVKSEYPTPETETAAATNQQHSDVPCTGYQVVVAQPVLLKTTATIKSDEESKTSNTDAALTSSPSFPNSQMAMAGATSCLSSPVLKSEIDSLVTSTTTRTGASTKENTVVPNNQMITTQPQTLAAPVVNLALVKSDADPVIANTSISTPASQASNAETATSLQYQVVVATAITTVTSSSYPCSVKTDLDLVASSSASAADTLTCSTGLVKEDTDSSAVSSITSLVEPQTGTGSSLAASVPQYQVVAQTAQPEATAGSLGGTTSALPVSTYSQEAVIPKYEVVVAPAAPLINTELIKTDSSGADQDKKAVPKSPATVAPPSSASDGIVLVKSEVKSSPHTSMEQRCGAAPPATTISHSNVTGTEISAGLAVLKHETVASSPSSTLSSVTPVLQASVIQAPKPVLPSGGALITDGTSRLGQTNVLTVLATKNPLIPSIVGVPATNPAESPSSLLRTPSFLATEQPTVSNSQDKMYSPPVLRAPHEQKQHQQPQQWQEEDPVFSWHTDDITSAPTDSVSGLTILAAAALHSTETREDSLAVTESSLTDILLPVNPNYTVTVSLPGTGAEPAEGTQDLSTGAATIEVKQEVDMEVNLRRELIDLSQDEDSPEAGFATSAEDAEQESGLEKHTSGLEDEKAPGEMVVVLDSDAVPAGKLEEANLALPEISSVQINVVAENHDQANNAVKEEPIPSMTAKMREEVIDLCGDDDDDDDDDVVITSNTTSDVQAQSEHETKSQREVTQTDKPEGLIQPSDNLMSNEVGKSFAKALTLNGSDTIDISDDEQDTNSAEGREQAVAGALVVDVDTAAGEIPKPAHPSDCGKINIQQGQSQVEHQQQSSSSAPDLLQAAPGLVNLSGETKQEADSFVYPNSTAVIEVDDDDDDVVEDDKANNTNFDQDNESRHQDENIINLDSPGNSTNPGAGNVETDEAKVDVTTAGVDVAFVVDDDDDDDDVIMVEALSQGPSLNTTAVTRSEDDHKINDNHAAPETATGSGVDVAGSHHQALYNRQNAEGTTLADDEETVSVASSDISWPCILTTPSKTNRQERRPSSIASSESSKAAGAQGHVGTSPSNLLASIFSPGSKSTDKHQVHSKSTPSKHGLLSTIPADSPTGQRLHDLATWDKEKVSAWLQEHKLDKICPNLLNLDGRGLQRMVLEHWRDPSFFFQRIKKVLGVSIFQAMVICKSMKDIADPGKDAEKEDGEDRD</sequence>
<feature type="region of interest" description="Disordered" evidence="1">
    <location>
        <begin position="2475"/>
        <end position="2502"/>
    </location>
</feature>
<feature type="region of interest" description="Disordered" evidence="1">
    <location>
        <begin position="227"/>
        <end position="272"/>
    </location>
</feature>
<feature type="compositionally biased region" description="Basic residues" evidence="1">
    <location>
        <begin position="323"/>
        <end position="333"/>
    </location>
</feature>
<evidence type="ECO:0000256" key="1">
    <source>
        <dbReference type="SAM" id="MobiDB-lite"/>
    </source>
</evidence>
<feature type="compositionally biased region" description="Polar residues" evidence="1">
    <location>
        <begin position="2698"/>
        <end position="2717"/>
    </location>
</feature>
<feature type="region of interest" description="Disordered" evidence="1">
    <location>
        <begin position="2326"/>
        <end position="2346"/>
    </location>
</feature>
<comment type="caution">
    <text evidence="2">The sequence shown here is derived from an EMBL/GenBank/DDBJ whole genome shotgun (WGS) entry which is preliminary data.</text>
</comment>
<feature type="region of interest" description="Disordered" evidence="1">
    <location>
        <begin position="1703"/>
        <end position="1729"/>
    </location>
</feature>
<feature type="compositionally biased region" description="Basic and acidic residues" evidence="1">
    <location>
        <begin position="79"/>
        <end position="100"/>
    </location>
</feature>
<feature type="region of interest" description="Disordered" evidence="1">
    <location>
        <begin position="731"/>
        <end position="1001"/>
    </location>
</feature>
<feature type="region of interest" description="Disordered" evidence="1">
    <location>
        <begin position="2664"/>
        <end position="2717"/>
    </location>
</feature>
<feature type="compositionally biased region" description="Basic residues" evidence="1">
    <location>
        <begin position="2524"/>
        <end position="2537"/>
    </location>
</feature>
<evidence type="ECO:0008006" key="4">
    <source>
        <dbReference type="Google" id="ProtNLM"/>
    </source>
</evidence>
<feature type="compositionally biased region" description="Low complexity" evidence="1">
    <location>
        <begin position="2387"/>
        <end position="2396"/>
    </location>
</feature>
<feature type="compositionally biased region" description="Basic and acidic residues" evidence="1">
    <location>
        <begin position="2891"/>
        <end position="2907"/>
    </location>
</feature>
<feature type="compositionally biased region" description="Polar residues" evidence="1">
    <location>
        <begin position="800"/>
        <end position="811"/>
    </location>
</feature>
<protein>
    <recommendedName>
        <fullName evidence="4">Histone-lysine N-methyltransferase</fullName>
    </recommendedName>
</protein>
<feature type="compositionally biased region" description="Basic and acidic residues" evidence="1">
    <location>
        <begin position="3829"/>
        <end position="3846"/>
    </location>
</feature>
<feature type="region of interest" description="Disordered" evidence="1">
    <location>
        <begin position="1513"/>
        <end position="1533"/>
    </location>
</feature>
<feature type="compositionally biased region" description="Low complexity" evidence="1">
    <location>
        <begin position="4149"/>
        <end position="4162"/>
    </location>
</feature>
<feature type="region of interest" description="Disordered" evidence="1">
    <location>
        <begin position="120"/>
        <end position="197"/>
    </location>
</feature>
<feature type="region of interest" description="Disordered" evidence="1">
    <location>
        <begin position="3021"/>
        <end position="3045"/>
    </location>
</feature>
<feature type="compositionally biased region" description="Basic residues" evidence="1">
    <location>
        <begin position="394"/>
        <end position="405"/>
    </location>
</feature>
<feature type="region of interest" description="Disordered" evidence="1">
    <location>
        <begin position="1837"/>
        <end position="1890"/>
    </location>
</feature>
<feature type="compositionally biased region" description="Polar residues" evidence="1">
    <location>
        <begin position="1042"/>
        <end position="1060"/>
    </location>
</feature>
<dbReference type="EMBL" id="BLXT01005154">
    <property type="protein sequence ID" value="GFO20261.1"/>
    <property type="molecule type" value="Genomic_DNA"/>
</dbReference>
<feature type="region of interest" description="Disordered" evidence="1">
    <location>
        <begin position="3700"/>
        <end position="3738"/>
    </location>
</feature>
<feature type="compositionally biased region" description="Polar residues" evidence="1">
    <location>
        <begin position="946"/>
        <end position="961"/>
    </location>
</feature>
<feature type="compositionally biased region" description="Polar residues" evidence="1">
    <location>
        <begin position="154"/>
        <end position="170"/>
    </location>
</feature>
<feature type="compositionally biased region" description="Low complexity" evidence="1">
    <location>
        <begin position="1071"/>
        <end position="1082"/>
    </location>
</feature>
<organism evidence="2 3">
    <name type="scientific">Plakobranchus ocellatus</name>
    <dbReference type="NCBI Taxonomy" id="259542"/>
    <lineage>
        <taxon>Eukaryota</taxon>
        <taxon>Metazoa</taxon>
        <taxon>Spiralia</taxon>
        <taxon>Lophotrochozoa</taxon>
        <taxon>Mollusca</taxon>
        <taxon>Gastropoda</taxon>
        <taxon>Heterobranchia</taxon>
        <taxon>Euthyneura</taxon>
        <taxon>Panpulmonata</taxon>
        <taxon>Sacoglossa</taxon>
        <taxon>Placobranchoidea</taxon>
        <taxon>Plakobranchidae</taxon>
        <taxon>Plakobranchus</taxon>
    </lineage>
</organism>
<accession>A0AAV4BA92</accession>
<feature type="region of interest" description="Disordered" evidence="1">
    <location>
        <begin position="3399"/>
        <end position="3423"/>
    </location>
</feature>
<feature type="region of interest" description="Disordered" evidence="1">
    <location>
        <begin position="2885"/>
        <end position="2923"/>
    </location>
</feature>
<feature type="region of interest" description="Disordered" evidence="1">
    <location>
        <begin position="321"/>
        <end position="457"/>
    </location>
</feature>
<feature type="region of interest" description="Disordered" evidence="1">
    <location>
        <begin position="1579"/>
        <end position="1614"/>
    </location>
</feature>
<feature type="region of interest" description="Disordered" evidence="1">
    <location>
        <begin position="3436"/>
        <end position="3457"/>
    </location>
</feature>
<feature type="compositionally biased region" description="Polar residues" evidence="1">
    <location>
        <begin position="4166"/>
        <end position="4183"/>
    </location>
</feature>
<feature type="compositionally biased region" description="Polar residues" evidence="1">
    <location>
        <begin position="1522"/>
        <end position="1533"/>
    </location>
</feature>
<feature type="region of interest" description="Disordered" evidence="1">
    <location>
        <begin position="4133"/>
        <end position="4212"/>
    </location>
</feature>
<feature type="region of interest" description="Disordered" evidence="1">
    <location>
        <begin position="2384"/>
        <end position="2456"/>
    </location>
</feature>
<feature type="compositionally biased region" description="Low complexity" evidence="1">
    <location>
        <begin position="1591"/>
        <end position="1614"/>
    </location>
</feature>
<feature type="region of interest" description="Disordered" evidence="1">
    <location>
        <begin position="514"/>
        <end position="533"/>
    </location>
</feature>
<feature type="compositionally biased region" description="Basic and acidic residues" evidence="1">
    <location>
        <begin position="2175"/>
        <end position="2185"/>
    </location>
</feature>
<feature type="compositionally biased region" description="Acidic residues" evidence="1">
    <location>
        <begin position="2475"/>
        <end position="2489"/>
    </location>
</feature>
<feature type="compositionally biased region" description="Polar residues" evidence="1">
    <location>
        <begin position="870"/>
        <end position="887"/>
    </location>
</feature>
<evidence type="ECO:0000313" key="2">
    <source>
        <dbReference type="EMBL" id="GFO20261.1"/>
    </source>
</evidence>
<name>A0AAV4BA92_9GAST</name>
<gene>
    <name evidence="2" type="ORF">PoB_004676600</name>
</gene>
<feature type="region of interest" description="Disordered" evidence="1">
    <location>
        <begin position="2774"/>
        <end position="2804"/>
    </location>
</feature>
<feature type="compositionally biased region" description="Low complexity" evidence="1">
    <location>
        <begin position="3411"/>
        <end position="3423"/>
    </location>
</feature>
<feature type="compositionally biased region" description="Polar residues" evidence="1">
    <location>
        <begin position="1358"/>
        <end position="1386"/>
    </location>
</feature>
<feature type="region of interest" description="Disordered" evidence="1">
    <location>
        <begin position="3978"/>
        <end position="4027"/>
    </location>
</feature>
<reference evidence="2 3" key="1">
    <citation type="journal article" date="2021" name="Elife">
        <title>Chloroplast acquisition without the gene transfer in kleptoplastic sea slugs, Plakobranchus ocellatus.</title>
        <authorList>
            <person name="Maeda T."/>
            <person name="Takahashi S."/>
            <person name="Yoshida T."/>
            <person name="Shimamura S."/>
            <person name="Takaki Y."/>
            <person name="Nagai Y."/>
            <person name="Toyoda A."/>
            <person name="Suzuki Y."/>
            <person name="Arimoto A."/>
            <person name="Ishii H."/>
            <person name="Satoh N."/>
            <person name="Nishiyama T."/>
            <person name="Hasebe M."/>
            <person name="Maruyama T."/>
            <person name="Minagawa J."/>
            <person name="Obokata J."/>
            <person name="Shigenobu S."/>
        </authorList>
    </citation>
    <scope>NUCLEOTIDE SEQUENCE [LARGE SCALE GENOMIC DNA]</scope>
</reference>
<feature type="compositionally biased region" description="Low complexity" evidence="1">
    <location>
        <begin position="1709"/>
        <end position="1729"/>
    </location>
</feature>
<keyword evidence="3" id="KW-1185">Reference proteome</keyword>
<feature type="compositionally biased region" description="Basic and acidic residues" evidence="1">
    <location>
        <begin position="3724"/>
        <end position="3738"/>
    </location>
</feature>
<evidence type="ECO:0000313" key="3">
    <source>
        <dbReference type="Proteomes" id="UP000735302"/>
    </source>
</evidence>
<feature type="compositionally biased region" description="Polar residues" evidence="1">
    <location>
        <begin position="2328"/>
        <end position="2346"/>
    </location>
</feature>
<feature type="compositionally biased region" description="Polar residues" evidence="1">
    <location>
        <begin position="1837"/>
        <end position="1850"/>
    </location>
</feature>
<feature type="compositionally biased region" description="Polar residues" evidence="1">
    <location>
        <begin position="2419"/>
        <end position="2438"/>
    </location>
</feature>
<feature type="region of interest" description="Disordered" evidence="1">
    <location>
        <begin position="1339"/>
        <end position="1404"/>
    </location>
</feature>
<feature type="compositionally biased region" description="Polar residues" evidence="1">
    <location>
        <begin position="3154"/>
        <end position="3167"/>
    </location>
</feature>
<feature type="region of interest" description="Disordered" evidence="1">
    <location>
        <begin position="65"/>
        <end position="100"/>
    </location>
</feature>
<feature type="region of interest" description="Disordered" evidence="1">
    <location>
        <begin position="2175"/>
        <end position="2196"/>
    </location>
</feature>